<evidence type="ECO:0000313" key="5">
    <source>
        <dbReference type="EMBL" id="MFC4669532.1"/>
    </source>
</evidence>
<evidence type="ECO:0000256" key="2">
    <source>
        <dbReference type="ARBA" id="ARBA00009272"/>
    </source>
</evidence>
<name>A0ABV9KHE1_9RHOB</name>
<keyword evidence="5" id="KW-0282">Flagellum</keyword>
<dbReference type="Pfam" id="PF02049">
    <property type="entry name" value="FliE"/>
    <property type="match status" value="1"/>
</dbReference>
<keyword evidence="3 4" id="KW-0975">Bacterial flagellum</keyword>
<keyword evidence="6" id="KW-1185">Reference proteome</keyword>
<dbReference type="RefSeq" id="WP_380717960.1">
    <property type="nucleotide sequence ID" value="NZ_JBHSGI010000015.1"/>
</dbReference>
<keyword evidence="5" id="KW-0969">Cilium</keyword>
<dbReference type="Proteomes" id="UP001595973">
    <property type="component" value="Unassembled WGS sequence"/>
</dbReference>
<reference evidence="6" key="1">
    <citation type="journal article" date="2019" name="Int. J. Syst. Evol. Microbiol.">
        <title>The Global Catalogue of Microorganisms (GCM) 10K type strain sequencing project: providing services to taxonomists for standard genome sequencing and annotation.</title>
        <authorList>
            <consortium name="The Broad Institute Genomics Platform"/>
            <consortium name="The Broad Institute Genome Sequencing Center for Infectious Disease"/>
            <person name="Wu L."/>
            <person name="Ma J."/>
        </authorList>
    </citation>
    <scope>NUCLEOTIDE SEQUENCE [LARGE SCALE GENOMIC DNA]</scope>
    <source>
        <strain evidence="6">CGMCC 4.7283</strain>
    </source>
</reference>
<dbReference type="InterPro" id="IPR001624">
    <property type="entry name" value="FliE"/>
</dbReference>
<organism evidence="5 6">
    <name type="scientific">Seohaeicola nanhaiensis</name>
    <dbReference type="NCBI Taxonomy" id="1387282"/>
    <lineage>
        <taxon>Bacteria</taxon>
        <taxon>Pseudomonadati</taxon>
        <taxon>Pseudomonadota</taxon>
        <taxon>Alphaproteobacteria</taxon>
        <taxon>Rhodobacterales</taxon>
        <taxon>Roseobacteraceae</taxon>
        <taxon>Seohaeicola</taxon>
    </lineage>
</organism>
<evidence type="ECO:0000256" key="1">
    <source>
        <dbReference type="ARBA" id="ARBA00004117"/>
    </source>
</evidence>
<accession>A0ABV9KHE1</accession>
<evidence type="ECO:0000313" key="6">
    <source>
        <dbReference type="Proteomes" id="UP001595973"/>
    </source>
</evidence>
<gene>
    <name evidence="4" type="primary">fliE</name>
    <name evidence="5" type="ORF">ACFO5X_13300</name>
</gene>
<sequence length="108" mass="11365">MAEISTTIVNGGAVTGAYRNSFNLKGTQPLPDTEKAGSSFAEMVREAATDAARTMREADAVARSGLADGATTQEVVQATIALESTVKVAVAMRDKLVAAYQEIMRMPI</sequence>
<protein>
    <recommendedName>
        <fullName evidence="4">Flagellar hook-basal body complex protein FliE</fullName>
    </recommendedName>
</protein>
<dbReference type="PANTHER" id="PTHR34653:SF1">
    <property type="entry name" value="FLAGELLAR HOOK-BASAL BODY COMPLEX PROTEIN FLIE"/>
    <property type="match status" value="1"/>
</dbReference>
<dbReference type="PANTHER" id="PTHR34653">
    <property type="match status" value="1"/>
</dbReference>
<comment type="similarity">
    <text evidence="2 4">Belongs to the FliE family.</text>
</comment>
<evidence type="ECO:0000256" key="4">
    <source>
        <dbReference type="HAMAP-Rule" id="MF_00724"/>
    </source>
</evidence>
<evidence type="ECO:0000256" key="3">
    <source>
        <dbReference type="ARBA" id="ARBA00023143"/>
    </source>
</evidence>
<dbReference type="HAMAP" id="MF_00724">
    <property type="entry name" value="FliE"/>
    <property type="match status" value="1"/>
</dbReference>
<comment type="caution">
    <text evidence="5">The sequence shown here is derived from an EMBL/GenBank/DDBJ whole genome shotgun (WGS) entry which is preliminary data.</text>
</comment>
<dbReference type="EMBL" id="JBHSGI010000015">
    <property type="protein sequence ID" value="MFC4669532.1"/>
    <property type="molecule type" value="Genomic_DNA"/>
</dbReference>
<proteinExistence type="inferred from homology"/>
<comment type="subcellular location">
    <subcellularLocation>
        <location evidence="1 4">Bacterial flagellum basal body</location>
    </subcellularLocation>
</comment>
<keyword evidence="5" id="KW-0966">Cell projection</keyword>